<keyword evidence="1" id="KW-0479">Metal-binding</keyword>
<feature type="region of interest" description="Disordered" evidence="2">
    <location>
        <begin position="61"/>
        <end position="101"/>
    </location>
</feature>
<feature type="compositionally biased region" description="Pro residues" evidence="2">
    <location>
        <begin position="18"/>
        <end position="35"/>
    </location>
</feature>
<feature type="domain" description="C2H2-type" evidence="3">
    <location>
        <begin position="221"/>
        <end position="243"/>
    </location>
</feature>
<evidence type="ECO:0000256" key="2">
    <source>
        <dbReference type="SAM" id="MobiDB-lite"/>
    </source>
</evidence>
<reference evidence="4" key="1">
    <citation type="journal article" date="2021" name="bioRxiv">
        <title>Whole Genome Assembly and Annotation of Northern Wild Rice, Zizania palustris L., Supports a Whole Genome Duplication in the Zizania Genus.</title>
        <authorList>
            <person name="Haas M."/>
            <person name="Kono T."/>
            <person name="Macchietto M."/>
            <person name="Millas R."/>
            <person name="McGilp L."/>
            <person name="Shao M."/>
            <person name="Duquette J."/>
            <person name="Hirsch C.N."/>
            <person name="Kimball J."/>
        </authorList>
    </citation>
    <scope>NUCLEOTIDE SEQUENCE</scope>
    <source>
        <tissue evidence="4">Fresh leaf tissue</tissue>
    </source>
</reference>
<sequence length="314" mass="32671">MLPTSVSAGRAMAYSSSPRPPPPPPPPPPAPPSVVQPPLQQHDTTLRLSLSMALPCAATARHPSTTLRPGPPCGATAMAVSPSARGQHARRGQTRPAEGSAALARVRCSPTGETPPCTECGKRFPSWKALFGHMRCHPERQWRGITPPTRFRHGASVEAAASQFTLQEREVAASLLMLSGARPSATAAAAAPPPRPPAPKESCCAAGTSAPAITSDSRNDHKCTVCQRGFTSGQALGGHKRCHWEPSWADMMLVATTGSSITGSDPSEAAAAPTANATVMDLNLPPPPPLPRRNSNQGGGVFDKTLDLKLGLPS</sequence>
<dbReference type="PROSITE" id="PS00028">
    <property type="entry name" value="ZINC_FINGER_C2H2_1"/>
    <property type="match status" value="2"/>
</dbReference>
<evidence type="ECO:0000313" key="4">
    <source>
        <dbReference type="EMBL" id="KAG8070555.1"/>
    </source>
</evidence>
<dbReference type="InterPro" id="IPR013087">
    <property type="entry name" value="Znf_C2H2_type"/>
</dbReference>
<dbReference type="Proteomes" id="UP000729402">
    <property type="component" value="Unassembled WGS sequence"/>
</dbReference>
<keyword evidence="5" id="KW-1185">Reference proteome</keyword>
<dbReference type="SMART" id="SM00355">
    <property type="entry name" value="ZnF_C2H2"/>
    <property type="match status" value="2"/>
</dbReference>
<feature type="domain" description="C2H2-type" evidence="3">
    <location>
        <begin position="115"/>
        <end position="142"/>
    </location>
</feature>
<dbReference type="AlphaFoldDB" id="A0A8J5SZI6"/>
<dbReference type="GO" id="GO:0008270">
    <property type="term" value="F:zinc ion binding"/>
    <property type="evidence" value="ECO:0007669"/>
    <property type="project" value="UniProtKB-KW"/>
</dbReference>
<evidence type="ECO:0000256" key="1">
    <source>
        <dbReference type="PROSITE-ProRule" id="PRU00042"/>
    </source>
</evidence>
<protein>
    <recommendedName>
        <fullName evidence="3">C2H2-type domain-containing protein</fullName>
    </recommendedName>
</protein>
<dbReference type="OrthoDB" id="6077919at2759"/>
<dbReference type="PANTHER" id="PTHR47591">
    <property type="entry name" value="ZINC FINGER PROTEIN ZAT2-RELATED"/>
    <property type="match status" value="1"/>
</dbReference>
<proteinExistence type="predicted"/>
<dbReference type="PROSITE" id="PS50157">
    <property type="entry name" value="ZINC_FINGER_C2H2_2"/>
    <property type="match status" value="2"/>
</dbReference>
<feature type="region of interest" description="Disordered" evidence="2">
    <location>
        <begin position="1"/>
        <end position="41"/>
    </location>
</feature>
<name>A0A8J5SZI6_ZIZPA</name>
<comment type="caution">
    <text evidence="4">The sequence shown here is derived from an EMBL/GenBank/DDBJ whole genome shotgun (WGS) entry which is preliminary data.</text>
</comment>
<evidence type="ECO:0000313" key="5">
    <source>
        <dbReference type="Proteomes" id="UP000729402"/>
    </source>
</evidence>
<evidence type="ECO:0000259" key="3">
    <source>
        <dbReference type="PROSITE" id="PS50157"/>
    </source>
</evidence>
<keyword evidence="1" id="KW-0862">Zinc</keyword>
<keyword evidence="1" id="KW-0863">Zinc-finger</keyword>
<gene>
    <name evidence="4" type="ORF">GUJ93_ZPchr0006g42707</name>
</gene>
<feature type="region of interest" description="Disordered" evidence="2">
    <location>
        <begin position="279"/>
        <end position="314"/>
    </location>
</feature>
<accession>A0A8J5SZI6</accession>
<reference evidence="4" key="2">
    <citation type="submission" date="2021-02" db="EMBL/GenBank/DDBJ databases">
        <authorList>
            <person name="Kimball J.A."/>
            <person name="Haas M.W."/>
            <person name="Macchietto M."/>
            <person name="Kono T."/>
            <person name="Duquette J."/>
            <person name="Shao M."/>
        </authorList>
    </citation>
    <scope>NUCLEOTIDE SEQUENCE</scope>
    <source>
        <tissue evidence="4">Fresh leaf tissue</tissue>
    </source>
</reference>
<dbReference type="EMBL" id="JAAALK010000283">
    <property type="protein sequence ID" value="KAG8070555.1"/>
    <property type="molecule type" value="Genomic_DNA"/>
</dbReference>
<dbReference type="Pfam" id="PF13912">
    <property type="entry name" value="zf-C2H2_6"/>
    <property type="match status" value="2"/>
</dbReference>
<dbReference type="PANTHER" id="PTHR47591:SF13">
    <property type="entry name" value="OS02G0293900 PROTEIN"/>
    <property type="match status" value="1"/>
</dbReference>
<organism evidence="4 5">
    <name type="scientific">Zizania palustris</name>
    <name type="common">Northern wild rice</name>
    <dbReference type="NCBI Taxonomy" id="103762"/>
    <lineage>
        <taxon>Eukaryota</taxon>
        <taxon>Viridiplantae</taxon>
        <taxon>Streptophyta</taxon>
        <taxon>Embryophyta</taxon>
        <taxon>Tracheophyta</taxon>
        <taxon>Spermatophyta</taxon>
        <taxon>Magnoliopsida</taxon>
        <taxon>Liliopsida</taxon>
        <taxon>Poales</taxon>
        <taxon>Poaceae</taxon>
        <taxon>BOP clade</taxon>
        <taxon>Oryzoideae</taxon>
        <taxon>Oryzeae</taxon>
        <taxon>Zizaniinae</taxon>
        <taxon>Zizania</taxon>
    </lineage>
</organism>